<evidence type="ECO:0000256" key="6">
    <source>
        <dbReference type="HAMAP-Rule" id="MF_01876"/>
    </source>
</evidence>
<comment type="function">
    <text evidence="6">Catalyzes the reversible cleavage of pseudouridine 5'-phosphate (PsiMP) to ribose 5-phosphate and uracil. Functions biologically in the cleavage direction, as part of a pseudouridine degradation pathway.</text>
</comment>
<comment type="catalytic activity">
    <reaction evidence="6">
        <text>D-ribose 5-phosphate + uracil = psi-UMP + H2O</text>
        <dbReference type="Rhea" id="RHEA:18337"/>
        <dbReference type="ChEBI" id="CHEBI:15377"/>
        <dbReference type="ChEBI" id="CHEBI:17568"/>
        <dbReference type="ChEBI" id="CHEBI:58380"/>
        <dbReference type="ChEBI" id="CHEBI:78346"/>
        <dbReference type="EC" id="4.2.1.70"/>
    </reaction>
</comment>
<dbReference type="GO" id="GO:0016798">
    <property type="term" value="F:hydrolase activity, acting on glycosyl bonds"/>
    <property type="evidence" value="ECO:0007669"/>
    <property type="project" value="UniProtKB-KW"/>
</dbReference>
<keyword evidence="5 6" id="KW-0326">Glycosidase</keyword>
<comment type="subunit">
    <text evidence="6">Homotrimer.</text>
</comment>
<evidence type="ECO:0000256" key="1">
    <source>
        <dbReference type="ARBA" id="ARBA00022723"/>
    </source>
</evidence>
<feature type="binding site" evidence="6">
    <location>
        <position position="138"/>
    </location>
    <ligand>
        <name>Mn(2+)</name>
        <dbReference type="ChEBI" id="CHEBI:29035"/>
    </ligand>
</feature>
<keyword evidence="8" id="KW-1185">Reference proteome</keyword>
<dbReference type="EC" id="4.2.1.70" evidence="6"/>
<dbReference type="SUPFAM" id="SSF110581">
    <property type="entry name" value="Indigoidine synthase A-like"/>
    <property type="match status" value="1"/>
</dbReference>
<feature type="active site" description="Nucleophile" evidence="6">
    <location>
        <position position="159"/>
    </location>
</feature>
<comment type="similarity">
    <text evidence="6">Belongs to the pseudouridine-5'-phosphate glycosidase family.</text>
</comment>
<feature type="active site" description="Proton donor" evidence="6">
    <location>
        <position position="25"/>
    </location>
</feature>
<dbReference type="Pfam" id="PF04227">
    <property type="entry name" value="Indigoidine_A"/>
    <property type="match status" value="1"/>
</dbReference>
<accession>A0ABU3WQ72</accession>
<comment type="cofactor">
    <cofactor evidence="6">
        <name>Mn(2+)</name>
        <dbReference type="ChEBI" id="CHEBI:29035"/>
    </cofactor>
    <text evidence="6">Binds 1 Mn(2+) ion per subunit.</text>
</comment>
<dbReference type="Proteomes" id="UP001275440">
    <property type="component" value="Unassembled WGS sequence"/>
</dbReference>
<evidence type="ECO:0000313" key="7">
    <source>
        <dbReference type="EMBL" id="MDV2476141.1"/>
    </source>
</evidence>
<dbReference type="HAMAP" id="MF_01876">
    <property type="entry name" value="PsiMP_glycosidase"/>
    <property type="match status" value="1"/>
</dbReference>
<name>A0ABU3WQ72_9NOCA</name>
<dbReference type="InterPro" id="IPR022830">
    <property type="entry name" value="Indigdn_synthA-like"/>
</dbReference>
<organism evidence="7 8">
    <name type="scientific">Rhodococcus zopfii</name>
    <dbReference type="NCBI Taxonomy" id="43772"/>
    <lineage>
        <taxon>Bacteria</taxon>
        <taxon>Bacillati</taxon>
        <taxon>Actinomycetota</taxon>
        <taxon>Actinomycetes</taxon>
        <taxon>Mycobacteriales</taxon>
        <taxon>Nocardiaceae</taxon>
        <taxon>Rhodococcus</taxon>
    </lineage>
</organism>
<reference evidence="7 8" key="1">
    <citation type="submission" date="2019-10" db="EMBL/GenBank/DDBJ databases">
        <title>Draft Genome Assembly of Rhodococcus zopfii DSM44189.</title>
        <authorList>
            <person name="Sutton J.M."/>
            <person name="Akob D.M."/>
            <person name="Bushman T.J."/>
        </authorList>
    </citation>
    <scope>NUCLEOTIDE SEQUENCE [LARGE SCALE GENOMIC DNA]</scope>
    <source>
        <strain evidence="7 8">DSM 44189</strain>
    </source>
</reference>
<gene>
    <name evidence="6" type="primary">psuG</name>
    <name evidence="7" type="ORF">F8M49_13745</name>
</gene>
<proteinExistence type="inferred from homology"/>
<evidence type="ECO:0000256" key="4">
    <source>
        <dbReference type="ARBA" id="ARBA00023239"/>
    </source>
</evidence>
<evidence type="ECO:0000256" key="3">
    <source>
        <dbReference type="ARBA" id="ARBA00023211"/>
    </source>
</evidence>
<dbReference type="PANTHER" id="PTHR42909">
    <property type="entry name" value="ZGC:136858"/>
    <property type="match status" value="1"/>
</dbReference>
<keyword evidence="4 6" id="KW-0456">Lyase</keyword>
<dbReference type="InterPro" id="IPR007342">
    <property type="entry name" value="PsuG"/>
</dbReference>
<dbReference type="EMBL" id="WBMO01000001">
    <property type="protein sequence ID" value="MDV2476141.1"/>
    <property type="molecule type" value="Genomic_DNA"/>
</dbReference>
<feature type="binding site" evidence="6">
    <location>
        <position position="86"/>
    </location>
    <ligand>
        <name>substrate</name>
    </ligand>
</feature>
<evidence type="ECO:0000256" key="5">
    <source>
        <dbReference type="ARBA" id="ARBA00023295"/>
    </source>
</evidence>
<dbReference type="PANTHER" id="PTHR42909:SF1">
    <property type="entry name" value="CARBOHYDRATE KINASE PFKB DOMAIN-CONTAINING PROTEIN"/>
    <property type="match status" value="1"/>
</dbReference>
<feature type="binding site" evidence="6">
    <location>
        <begin position="140"/>
        <end position="142"/>
    </location>
    <ligand>
        <name>substrate</name>
    </ligand>
</feature>
<keyword evidence="2 6" id="KW-0378">Hydrolase</keyword>
<keyword evidence="1 6" id="KW-0479">Metal-binding</keyword>
<keyword evidence="3 6" id="KW-0464">Manganese</keyword>
<sequence length="305" mass="31294">MKPLIQVSQQVHDAVAGGRPVVALESTIFTHGLTPPRNLEVAFEVERNLRDAGVVPATVGVVGGIPTVGLSDGQIAALGTEPGVEKLGVRDLPVAAAKGISGGTTVASTAVLAHHAGVRVFATGGLGGVHRGAASTFDESADLTTLASVPVLVVSAGVKSILDIPASLERLETLGVPVVGYRTRRFPGFYVRDSGCTIDYSVESPAEAAAIVDARDRLGSKYAVLLVNPVPERAQLDPELHDRVLHEAEQAAAAAGVTGKATTPFLLDHLHRASGGRSLDVNVAVYRANVALGGAVAVELAARPT</sequence>
<dbReference type="Gene3D" id="3.40.1790.10">
    <property type="entry name" value="Indigoidine synthase domain"/>
    <property type="match status" value="1"/>
</dbReference>
<comment type="caution">
    <text evidence="7">The sequence shown here is derived from an EMBL/GenBank/DDBJ whole genome shotgun (WGS) entry which is preliminary data.</text>
</comment>
<evidence type="ECO:0000313" key="8">
    <source>
        <dbReference type="Proteomes" id="UP001275440"/>
    </source>
</evidence>
<feature type="binding site" evidence="6">
    <location>
        <position position="106"/>
    </location>
    <ligand>
        <name>substrate</name>
    </ligand>
</feature>
<evidence type="ECO:0000256" key="2">
    <source>
        <dbReference type="ARBA" id="ARBA00022801"/>
    </source>
</evidence>
<protein>
    <recommendedName>
        <fullName evidence="6">Pseudouridine-5'-phosphate glycosidase</fullName>
        <shortName evidence="6">PsiMP glycosidase</shortName>
        <ecNumber evidence="6">4.2.1.70</ecNumber>
    </recommendedName>
</protein>